<organism evidence="2 3">
    <name type="scientific">Asaia bogorensis NBRC 16594</name>
    <dbReference type="NCBI Taxonomy" id="1231624"/>
    <lineage>
        <taxon>Bacteria</taxon>
        <taxon>Pseudomonadati</taxon>
        <taxon>Pseudomonadota</taxon>
        <taxon>Alphaproteobacteria</taxon>
        <taxon>Acetobacterales</taxon>
        <taxon>Acetobacteraceae</taxon>
        <taxon>Asaia</taxon>
    </lineage>
</organism>
<dbReference type="EMBL" id="BJVS01000010">
    <property type="protein sequence ID" value="GEL54894.1"/>
    <property type="molecule type" value="Genomic_DNA"/>
</dbReference>
<gene>
    <name evidence="2" type="ORF">ABO01nite_29010</name>
</gene>
<evidence type="ECO:0000313" key="2">
    <source>
        <dbReference type="EMBL" id="GEL54894.1"/>
    </source>
</evidence>
<reference evidence="2 3" key="1">
    <citation type="submission" date="2019-07" db="EMBL/GenBank/DDBJ databases">
        <title>Whole genome shotgun sequence of Asaia bogorensis NBRC 16594.</title>
        <authorList>
            <person name="Hosoyama A."/>
            <person name="Uohara A."/>
            <person name="Ohji S."/>
            <person name="Ichikawa N."/>
        </authorList>
    </citation>
    <scope>NUCLEOTIDE SEQUENCE [LARGE SCALE GENOMIC DNA]</scope>
    <source>
        <strain evidence="2 3">NBRC 16594</strain>
    </source>
</reference>
<evidence type="ECO:0000256" key="1">
    <source>
        <dbReference type="SAM" id="MobiDB-lite"/>
    </source>
</evidence>
<dbReference type="AlphaFoldDB" id="A0AAN4R4W1"/>
<keyword evidence="3" id="KW-1185">Reference proteome</keyword>
<evidence type="ECO:0000313" key="3">
    <source>
        <dbReference type="Proteomes" id="UP000321287"/>
    </source>
</evidence>
<feature type="region of interest" description="Disordered" evidence="1">
    <location>
        <begin position="19"/>
        <end position="38"/>
    </location>
</feature>
<name>A0AAN4R4W1_9PROT</name>
<accession>A0AAN4R4W1</accession>
<feature type="compositionally biased region" description="Basic and acidic residues" evidence="1">
    <location>
        <begin position="27"/>
        <end position="36"/>
    </location>
</feature>
<comment type="caution">
    <text evidence="2">The sequence shown here is derived from an EMBL/GenBank/DDBJ whole genome shotgun (WGS) entry which is preliminary data.</text>
</comment>
<protein>
    <submittedName>
        <fullName evidence="2">Uncharacterized protein</fullName>
    </submittedName>
</protein>
<sequence>MVVAIEDPAFGQSRTQFQEVGRQTARAGERERETGQRQRARLLGGDLPSGGAGTGFVSSYCACLALAQDESGSPCRLSGQVEPARFGQGERAIGLDNEQHGLCVTQDILGDRQKTIGNELEAEKASPCDAQRIQPCPEKLGGACRKPENRAIAACQARQEKGERAAALERGSNQKLMQRARRQTAIEMVIDRIMAYLQAQMGVVCMVASLDLPDASAQCVECGVVHDAPPFWKEHKENARGKSK</sequence>
<proteinExistence type="predicted"/>
<dbReference type="Proteomes" id="UP000321287">
    <property type="component" value="Unassembled WGS sequence"/>
</dbReference>